<dbReference type="Pfam" id="PF14534">
    <property type="entry name" value="DUF4440"/>
    <property type="match status" value="1"/>
</dbReference>
<evidence type="ECO:0000259" key="2">
    <source>
        <dbReference type="Pfam" id="PF14534"/>
    </source>
</evidence>
<feature type="signal peptide" evidence="1">
    <location>
        <begin position="1"/>
        <end position="21"/>
    </location>
</feature>
<name>A0ABX3NV78_9BACT</name>
<keyword evidence="4" id="KW-1185">Reference proteome</keyword>
<reference evidence="3 4" key="1">
    <citation type="submission" date="2016-04" db="EMBL/GenBank/DDBJ databases">
        <authorList>
            <person name="Chen L."/>
            <person name="Zhuang W."/>
            <person name="Wang G."/>
        </authorList>
    </citation>
    <scope>NUCLEOTIDE SEQUENCE [LARGE SCALE GENOMIC DNA]</scope>
    <source>
        <strain evidence="4">GR20</strain>
    </source>
</reference>
<protein>
    <submittedName>
        <fullName evidence="3">DUF4440 domain-containing protein</fullName>
    </submittedName>
</protein>
<dbReference type="RefSeq" id="WP_014221343.1">
    <property type="nucleotide sequence ID" value="NZ_LWBO01000012.1"/>
</dbReference>
<evidence type="ECO:0000313" key="3">
    <source>
        <dbReference type="EMBL" id="OQP48162.1"/>
    </source>
</evidence>
<proteinExistence type="predicted"/>
<evidence type="ECO:0000256" key="1">
    <source>
        <dbReference type="SAM" id="SignalP"/>
    </source>
</evidence>
<dbReference type="Gene3D" id="3.10.450.50">
    <property type="match status" value="1"/>
</dbReference>
<dbReference type="InterPro" id="IPR027843">
    <property type="entry name" value="DUF4440"/>
</dbReference>
<dbReference type="InterPro" id="IPR032710">
    <property type="entry name" value="NTF2-like_dom_sf"/>
</dbReference>
<evidence type="ECO:0000313" key="4">
    <source>
        <dbReference type="Proteomes" id="UP000192277"/>
    </source>
</evidence>
<feature type="chain" id="PRO_5046876574" evidence="1">
    <location>
        <begin position="22"/>
        <end position="157"/>
    </location>
</feature>
<dbReference type="SUPFAM" id="SSF54427">
    <property type="entry name" value="NTF2-like"/>
    <property type="match status" value="1"/>
</dbReference>
<organism evidence="3 4">
    <name type="scientific">Niastella koreensis</name>
    <dbReference type="NCBI Taxonomy" id="354356"/>
    <lineage>
        <taxon>Bacteria</taxon>
        <taxon>Pseudomonadati</taxon>
        <taxon>Bacteroidota</taxon>
        <taxon>Chitinophagia</taxon>
        <taxon>Chitinophagales</taxon>
        <taxon>Chitinophagaceae</taxon>
        <taxon>Niastella</taxon>
    </lineage>
</organism>
<accession>A0ABX3NV78</accession>
<keyword evidence="1" id="KW-0732">Signal</keyword>
<sequence length="157" mass="18369">MIKVNFIILLIMVLSCSSASAQWQQQIPPYKPESKELYDSIVHMDSVWEDSYNNCRLDVQEQLISDNLEFYHDRTGLMTSKKALIDALKNNICGKVTRELLKGSIEVYPIENYGAVEMGYHRFHSKNDTGTPHYARFIHIWHRENGQWRITRVISLH</sequence>
<dbReference type="Proteomes" id="UP000192277">
    <property type="component" value="Unassembled WGS sequence"/>
</dbReference>
<dbReference type="PROSITE" id="PS51257">
    <property type="entry name" value="PROKAR_LIPOPROTEIN"/>
    <property type="match status" value="1"/>
</dbReference>
<gene>
    <name evidence="3" type="ORF">A4D02_05430</name>
</gene>
<dbReference type="EMBL" id="LWBO01000012">
    <property type="protein sequence ID" value="OQP48162.1"/>
    <property type="molecule type" value="Genomic_DNA"/>
</dbReference>
<feature type="domain" description="DUF4440" evidence="2">
    <location>
        <begin position="43"/>
        <end position="150"/>
    </location>
</feature>
<comment type="caution">
    <text evidence="3">The sequence shown here is derived from an EMBL/GenBank/DDBJ whole genome shotgun (WGS) entry which is preliminary data.</text>
</comment>